<organism evidence="2 3">
    <name type="scientific">Staurois parvus</name>
    <dbReference type="NCBI Taxonomy" id="386267"/>
    <lineage>
        <taxon>Eukaryota</taxon>
        <taxon>Metazoa</taxon>
        <taxon>Chordata</taxon>
        <taxon>Craniata</taxon>
        <taxon>Vertebrata</taxon>
        <taxon>Euteleostomi</taxon>
        <taxon>Amphibia</taxon>
        <taxon>Batrachia</taxon>
        <taxon>Anura</taxon>
        <taxon>Neobatrachia</taxon>
        <taxon>Ranoidea</taxon>
        <taxon>Ranidae</taxon>
        <taxon>Staurois</taxon>
    </lineage>
</organism>
<comment type="caution">
    <text evidence="2">The sequence shown here is derived from an EMBL/GenBank/DDBJ whole genome shotgun (WGS) entry which is preliminary data.</text>
</comment>
<gene>
    <name evidence="2" type="ORF">SPARVUS_LOCUS3157324</name>
</gene>
<protein>
    <submittedName>
        <fullName evidence="2">Uncharacterized protein</fullName>
    </submittedName>
</protein>
<accession>A0ABN9BLV0</accession>
<keyword evidence="3" id="KW-1185">Reference proteome</keyword>
<name>A0ABN9BLV0_9NEOB</name>
<feature type="region of interest" description="Disordered" evidence="1">
    <location>
        <begin position="1"/>
        <end position="26"/>
    </location>
</feature>
<dbReference type="Proteomes" id="UP001162483">
    <property type="component" value="Unassembled WGS sequence"/>
</dbReference>
<evidence type="ECO:0000256" key="1">
    <source>
        <dbReference type="SAM" id="MobiDB-lite"/>
    </source>
</evidence>
<sequence length="26" mass="2881">MGPLCPCPHSKKPIKRGTRGISWAPY</sequence>
<dbReference type="EMBL" id="CATNWA010004715">
    <property type="protein sequence ID" value="CAI9548496.1"/>
    <property type="molecule type" value="Genomic_DNA"/>
</dbReference>
<feature type="compositionally biased region" description="Basic residues" evidence="1">
    <location>
        <begin position="9"/>
        <end position="18"/>
    </location>
</feature>
<reference evidence="2" key="1">
    <citation type="submission" date="2023-05" db="EMBL/GenBank/DDBJ databases">
        <authorList>
            <person name="Stuckert A."/>
        </authorList>
    </citation>
    <scope>NUCLEOTIDE SEQUENCE</scope>
</reference>
<evidence type="ECO:0000313" key="2">
    <source>
        <dbReference type="EMBL" id="CAI9548496.1"/>
    </source>
</evidence>
<proteinExistence type="predicted"/>
<evidence type="ECO:0000313" key="3">
    <source>
        <dbReference type="Proteomes" id="UP001162483"/>
    </source>
</evidence>